<keyword evidence="3 12" id="KW-0813">Transport</keyword>
<keyword evidence="11 12" id="KW-0407">Ion channel</keyword>
<proteinExistence type="inferred from homology"/>
<dbReference type="PANTHER" id="PTHR11690:SF288">
    <property type="entry name" value="AMILORIDE-SENSITIVE NA+ CHANNEL-RELATED"/>
    <property type="match status" value="1"/>
</dbReference>
<name>A0A9P0FQ00_BRAAE</name>
<evidence type="ECO:0000256" key="8">
    <source>
        <dbReference type="ARBA" id="ARBA00023065"/>
    </source>
</evidence>
<dbReference type="GO" id="GO:0005886">
    <property type="term" value="C:plasma membrane"/>
    <property type="evidence" value="ECO:0007669"/>
    <property type="project" value="TreeGrafter"/>
</dbReference>
<dbReference type="Gene3D" id="1.10.287.770">
    <property type="entry name" value="YojJ-like"/>
    <property type="match status" value="1"/>
</dbReference>
<evidence type="ECO:0000256" key="10">
    <source>
        <dbReference type="ARBA" id="ARBA00023201"/>
    </source>
</evidence>
<evidence type="ECO:0000256" key="9">
    <source>
        <dbReference type="ARBA" id="ARBA00023136"/>
    </source>
</evidence>
<dbReference type="Pfam" id="PF00858">
    <property type="entry name" value="ASC"/>
    <property type="match status" value="1"/>
</dbReference>
<evidence type="ECO:0000256" key="2">
    <source>
        <dbReference type="ARBA" id="ARBA00007193"/>
    </source>
</evidence>
<accession>A0A9P0FQ00</accession>
<keyword evidence="7" id="KW-0915">Sodium</keyword>
<sequence length="552" mass="65054">MKHIHAMDEKSVENLEEEVPESLKNSFFKSIRNYFREYCVCSSIHGFRYFGEKRTYFERGWWFIVFSITLGICIFFIREVYLKWDRSPVIVSFATTQTPIYQIPFPAVTICPETKLQQNLFNYTEILQKMVKDQNDNITEKEYKLFEYMSMVCNTPDQFGNEEILDKDFFEVLRNVNIVFSDIFIYCEYMGMQYKCKNMFNPIITDEGICYSFNMLDKSEIYNPKVVHHKYLNNVPNKTRSGWSMEDGYADNVGVDTYPKRALLAGTKNSLQVTLISRKTNIDYTCKSSLQGFRVMLHTPTRVPLFSQQYFRVPLNQEVVAAIQPNMITTSDSVKMYNPQRRKCYFPSERKLKFFLKYTSLNCKLECLANYTLNECGCVGFYMPRFNDTLLCGSASRECMRRAERKLQMGTLYNDIIFSKQKNRTRKTKINGYKKLKFCDCMPICTDFTYDVETSQTDWQYIKNLKVLYDEEQLNEDEIHISKLNLFFKSSNFITSVRHELYGPTDFLANFGGLLGLFTGFSILSLMEIFYFLSVRLICNVRLYGYWAGPER</sequence>
<dbReference type="InterPro" id="IPR001873">
    <property type="entry name" value="ENaC"/>
</dbReference>
<dbReference type="Proteomes" id="UP001154078">
    <property type="component" value="Chromosome 9"/>
</dbReference>
<dbReference type="OrthoDB" id="6021021at2759"/>
<evidence type="ECO:0000256" key="7">
    <source>
        <dbReference type="ARBA" id="ARBA00023053"/>
    </source>
</evidence>
<dbReference type="PANTHER" id="PTHR11690">
    <property type="entry name" value="AMILORIDE-SENSITIVE SODIUM CHANNEL-RELATED"/>
    <property type="match status" value="1"/>
</dbReference>
<feature type="transmembrane region" description="Helical" evidence="13">
    <location>
        <begin position="507"/>
        <end position="533"/>
    </location>
</feature>
<evidence type="ECO:0000256" key="6">
    <source>
        <dbReference type="ARBA" id="ARBA00022989"/>
    </source>
</evidence>
<dbReference type="GO" id="GO:0015280">
    <property type="term" value="F:ligand-gated sodium channel activity"/>
    <property type="evidence" value="ECO:0007669"/>
    <property type="project" value="TreeGrafter"/>
</dbReference>
<reference evidence="14" key="1">
    <citation type="submission" date="2021-12" db="EMBL/GenBank/DDBJ databases">
        <authorList>
            <person name="King R."/>
        </authorList>
    </citation>
    <scope>NUCLEOTIDE SEQUENCE</scope>
</reference>
<dbReference type="AlphaFoldDB" id="A0A9P0FQ00"/>
<keyword evidence="4 12" id="KW-0894">Sodium channel</keyword>
<keyword evidence="8 12" id="KW-0406">Ion transport</keyword>
<dbReference type="PRINTS" id="PR01078">
    <property type="entry name" value="AMINACHANNEL"/>
</dbReference>
<evidence type="ECO:0000256" key="13">
    <source>
        <dbReference type="SAM" id="Phobius"/>
    </source>
</evidence>
<organism evidence="14 15">
    <name type="scientific">Brassicogethes aeneus</name>
    <name type="common">Rape pollen beetle</name>
    <name type="synonym">Meligethes aeneus</name>
    <dbReference type="NCBI Taxonomy" id="1431903"/>
    <lineage>
        <taxon>Eukaryota</taxon>
        <taxon>Metazoa</taxon>
        <taxon>Ecdysozoa</taxon>
        <taxon>Arthropoda</taxon>
        <taxon>Hexapoda</taxon>
        <taxon>Insecta</taxon>
        <taxon>Pterygota</taxon>
        <taxon>Neoptera</taxon>
        <taxon>Endopterygota</taxon>
        <taxon>Coleoptera</taxon>
        <taxon>Polyphaga</taxon>
        <taxon>Cucujiformia</taxon>
        <taxon>Nitidulidae</taxon>
        <taxon>Meligethinae</taxon>
        <taxon>Brassicogethes</taxon>
    </lineage>
</organism>
<keyword evidence="6 13" id="KW-1133">Transmembrane helix</keyword>
<evidence type="ECO:0000256" key="3">
    <source>
        <dbReference type="ARBA" id="ARBA00022448"/>
    </source>
</evidence>
<gene>
    <name evidence="14" type="ORF">MELIAE_LOCUS12954</name>
</gene>
<evidence type="ECO:0000256" key="1">
    <source>
        <dbReference type="ARBA" id="ARBA00004141"/>
    </source>
</evidence>
<keyword evidence="5 12" id="KW-0812">Transmembrane</keyword>
<keyword evidence="10 12" id="KW-0739">Sodium transport</keyword>
<evidence type="ECO:0000256" key="5">
    <source>
        <dbReference type="ARBA" id="ARBA00022692"/>
    </source>
</evidence>
<keyword evidence="15" id="KW-1185">Reference proteome</keyword>
<comment type="similarity">
    <text evidence="2 12">Belongs to the amiloride-sensitive sodium channel (TC 1.A.6) family.</text>
</comment>
<evidence type="ECO:0000313" key="14">
    <source>
        <dbReference type="EMBL" id="CAH0564375.1"/>
    </source>
</evidence>
<evidence type="ECO:0000256" key="11">
    <source>
        <dbReference type="ARBA" id="ARBA00023303"/>
    </source>
</evidence>
<evidence type="ECO:0000256" key="4">
    <source>
        <dbReference type="ARBA" id="ARBA00022461"/>
    </source>
</evidence>
<feature type="transmembrane region" description="Helical" evidence="13">
    <location>
        <begin position="60"/>
        <end position="77"/>
    </location>
</feature>
<comment type="subcellular location">
    <subcellularLocation>
        <location evidence="1">Membrane</location>
        <topology evidence="1">Multi-pass membrane protein</topology>
    </subcellularLocation>
</comment>
<evidence type="ECO:0000313" key="15">
    <source>
        <dbReference type="Proteomes" id="UP001154078"/>
    </source>
</evidence>
<dbReference type="Gene3D" id="2.60.470.10">
    <property type="entry name" value="Acid-sensing ion channels like domains"/>
    <property type="match status" value="1"/>
</dbReference>
<evidence type="ECO:0000256" key="12">
    <source>
        <dbReference type="RuleBase" id="RU000679"/>
    </source>
</evidence>
<dbReference type="EMBL" id="OV121140">
    <property type="protein sequence ID" value="CAH0564375.1"/>
    <property type="molecule type" value="Genomic_DNA"/>
</dbReference>
<keyword evidence="9 13" id="KW-0472">Membrane</keyword>
<protein>
    <submittedName>
        <fullName evidence="14">Uncharacterized protein</fullName>
    </submittedName>
</protein>